<protein>
    <submittedName>
        <fullName evidence="1">24408_t:CDS:1</fullName>
    </submittedName>
</protein>
<comment type="caution">
    <text evidence="1">The sequence shown here is derived from an EMBL/GenBank/DDBJ whole genome shotgun (WGS) entry which is preliminary data.</text>
</comment>
<sequence>MVFHVIVLMDLFSKEDKKRKTVLPGWSLNVIMHSISNQGKCSVFEQRKKADNSRKSRIYTCGGTRMLKELKKQLEEARVGRIDKGSRKRINSREEHEELRNNYQRVLDTYWSNVDMANNVDSDYE</sequence>
<evidence type="ECO:0000313" key="2">
    <source>
        <dbReference type="Proteomes" id="UP000789901"/>
    </source>
</evidence>
<accession>A0ABN7UFY5</accession>
<reference evidence="1 2" key="1">
    <citation type="submission" date="2021-06" db="EMBL/GenBank/DDBJ databases">
        <authorList>
            <person name="Kallberg Y."/>
            <person name="Tangrot J."/>
            <person name="Rosling A."/>
        </authorList>
    </citation>
    <scope>NUCLEOTIDE SEQUENCE [LARGE SCALE GENOMIC DNA]</scope>
    <source>
        <strain evidence="1 2">120-4 pot B 10/14</strain>
    </source>
</reference>
<gene>
    <name evidence="1" type="ORF">GMARGA_LOCUS6234</name>
</gene>
<name>A0ABN7UFY5_GIGMA</name>
<dbReference type="Proteomes" id="UP000789901">
    <property type="component" value="Unassembled WGS sequence"/>
</dbReference>
<proteinExistence type="predicted"/>
<organism evidence="1 2">
    <name type="scientific">Gigaspora margarita</name>
    <dbReference type="NCBI Taxonomy" id="4874"/>
    <lineage>
        <taxon>Eukaryota</taxon>
        <taxon>Fungi</taxon>
        <taxon>Fungi incertae sedis</taxon>
        <taxon>Mucoromycota</taxon>
        <taxon>Glomeromycotina</taxon>
        <taxon>Glomeromycetes</taxon>
        <taxon>Diversisporales</taxon>
        <taxon>Gigasporaceae</taxon>
        <taxon>Gigaspora</taxon>
    </lineage>
</organism>
<dbReference type="EMBL" id="CAJVQB010002785">
    <property type="protein sequence ID" value="CAG8587236.1"/>
    <property type="molecule type" value="Genomic_DNA"/>
</dbReference>
<keyword evidence="2" id="KW-1185">Reference proteome</keyword>
<evidence type="ECO:0000313" key="1">
    <source>
        <dbReference type="EMBL" id="CAG8587236.1"/>
    </source>
</evidence>